<dbReference type="InterPro" id="IPR006947">
    <property type="entry name" value="EGF_alliinase"/>
</dbReference>
<dbReference type="AlphaFoldDB" id="A0A371GRQ7"/>
<comment type="subunit">
    <text evidence="3">Homodimer.</text>
</comment>
<reference evidence="8" key="1">
    <citation type="submission" date="2018-05" db="EMBL/GenBank/DDBJ databases">
        <title>Draft genome of Mucuna pruriens seed.</title>
        <authorList>
            <person name="Nnadi N.E."/>
            <person name="Vos R."/>
            <person name="Hasami M.H."/>
            <person name="Devisetty U.K."/>
            <person name="Aguiy J.C."/>
        </authorList>
    </citation>
    <scope>NUCLEOTIDE SEQUENCE [LARGE SCALE GENOMIC DNA]</scope>
    <source>
        <strain evidence="8">JCA_2017</strain>
    </source>
</reference>
<evidence type="ECO:0000313" key="8">
    <source>
        <dbReference type="EMBL" id="RDX93244.1"/>
    </source>
</evidence>
<dbReference type="Proteomes" id="UP000257109">
    <property type="component" value="Unassembled WGS sequence"/>
</dbReference>
<keyword evidence="4 8" id="KW-0032">Aminotransferase</keyword>
<dbReference type="InterPro" id="IPR015422">
    <property type="entry name" value="PyrdxlP-dep_Trfase_small"/>
</dbReference>
<dbReference type="InterPro" id="IPR050478">
    <property type="entry name" value="Ethylene_sulfur-biosynth"/>
</dbReference>
<gene>
    <name evidence="8" type="primary">TAR4</name>
    <name evidence="8" type="ORF">CR513_24523</name>
</gene>
<evidence type="ECO:0000313" key="9">
    <source>
        <dbReference type="Proteomes" id="UP000257109"/>
    </source>
</evidence>
<dbReference type="Gene3D" id="3.40.640.10">
    <property type="entry name" value="Type I PLP-dependent aspartate aminotransferase-like (Major domain)"/>
    <property type="match status" value="1"/>
</dbReference>
<dbReference type="PANTHER" id="PTHR43795">
    <property type="entry name" value="BIFUNCTIONAL ASPARTATE AMINOTRANSFERASE AND GLUTAMATE/ASPARTATE-PREPHENATE AMINOTRANSFERASE-RELATED"/>
    <property type="match status" value="1"/>
</dbReference>
<keyword evidence="9" id="KW-1185">Reference proteome</keyword>
<dbReference type="OrthoDB" id="2020362at2759"/>
<accession>A0A371GRQ7</accession>
<dbReference type="Pfam" id="PF04863">
    <property type="entry name" value="EGF_alliinase"/>
    <property type="match status" value="1"/>
</dbReference>
<dbReference type="GO" id="GO:0016846">
    <property type="term" value="F:carbon-sulfur lyase activity"/>
    <property type="evidence" value="ECO:0007669"/>
    <property type="project" value="InterPro"/>
</dbReference>
<feature type="domain" description="Alliinase C-terminal" evidence="7">
    <location>
        <begin position="119"/>
        <end position="500"/>
    </location>
</feature>
<dbReference type="InterPro" id="IPR015421">
    <property type="entry name" value="PyrdxlP-dep_Trfase_major"/>
</dbReference>
<proteinExistence type="inferred from homology"/>
<dbReference type="Gene3D" id="3.90.1150.10">
    <property type="entry name" value="Aspartate Aminotransferase, domain 1"/>
    <property type="match status" value="1"/>
</dbReference>
<evidence type="ECO:0000259" key="6">
    <source>
        <dbReference type="Pfam" id="PF04863"/>
    </source>
</evidence>
<name>A0A371GRQ7_MUCPR</name>
<dbReference type="Gene3D" id="2.10.25.30">
    <property type="entry name" value="EGF-like, alliinase"/>
    <property type="match status" value="1"/>
</dbReference>
<dbReference type="InterPro" id="IPR015424">
    <property type="entry name" value="PyrdxlP-dep_Trfase"/>
</dbReference>
<dbReference type="GO" id="GO:0008483">
    <property type="term" value="F:transaminase activity"/>
    <property type="evidence" value="ECO:0007669"/>
    <property type="project" value="UniProtKB-KW"/>
</dbReference>
<comment type="cofactor">
    <cofactor evidence="1">
        <name>pyridoxal 5'-phosphate</name>
        <dbReference type="ChEBI" id="CHEBI:597326"/>
    </cofactor>
</comment>
<dbReference type="EMBL" id="QJKJ01004661">
    <property type="protein sequence ID" value="RDX93244.1"/>
    <property type="molecule type" value="Genomic_DNA"/>
</dbReference>
<evidence type="ECO:0000256" key="1">
    <source>
        <dbReference type="ARBA" id="ARBA00001933"/>
    </source>
</evidence>
<comment type="caution">
    <text evidence="8">The sequence shown here is derived from an EMBL/GenBank/DDBJ whole genome shotgun (WGS) entry which is preliminary data.</text>
</comment>
<dbReference type="SUPFAM" id="SSF53383">
    <property type="entry name" value="PLP-dependent transferases"/>
    <property type="match status" value="1"/>
</dbReference>
<dbReference type="PANTHER" id="PTHR43795:SF20">
    <property type="entry name" value="TRYPTOPHAN AMINOTRANSFERASE-RELATED PROTEIN 3"/>
    <property type="match status" value="1"/>
</dbReference>
<feature type="non-terminal residue" evidence="8">
    <location>
        <position position="1"/>
    </location>
</feature>
<comment type="similarity">
    <text evidence="2">Belongs to the alliinase family.</text>
</comment>
<dbReference type="InterPro" id="IPR006948">
    <property type="entry name" value="Alliinase_C"/>
</dbReference>
<dbReference type="InterPro" id="IPR037029">
    <property type="entry name" value="Alliinase_N_sf"/>
</dbReference>
<organism evidence="8 9">
    <name type="scientific">Mucuna pruriens</name>
    <name type="common">Velvet bean</name>
    <name type="synonym">Dolichos pruriens</name>
    <dbReference type="NCBI Taxonomy" id="157652"/>
    <lineage>
        <taxon>Eukaryota</taxon>
        <taxon>Viridiplantae</taxon>
        <taxon>Streptophyta</taxon>
        <taxon>Embryophyta</taxon>
        <taxon>Tracheophyta</taxon>
        <taxon>Spermatophyta</taxon>
        <taxon>Magnoliopsida</taxon>
        <taxon>eudicotyledons</taxon>
        <taxon>Gunneridae</taxon>
        <taxon>Pentapetalae</taxon>
        <taxon>rosids</taxon>
        <taxon>fabids</taxon>
        <taxon>Fabales</taxon>
        <taxon>Fabaceae</taxon>
        <taxon>Papilionoideae</taxon>
        <taxon>50 kb inversion clade</taxon>
        <taxon>NPAAA clade</taxon>
        <taxon>indigoferoid/millettioid clade</taxon>
        <taxon>Phaseoleae</taxon>
        <taxon>Mucuna</taxon>
    </lineage>
</organism>
<evidence type="ECO:0000259" key="7">
    <source>
        <dbReference type="Pfam" id="PF04864"/>
    </source>
</evidence>
<keyword evidence="4 8" id="KW-0808">Transferase</keyword>
<protein>
    <submittedName>
        <fullName evidence="8">Tryptophan aminotransferase-related protein 4</fullName>
    </submittedName>
</protein>
<dbReference type="GO" id="GO:0006520">
    <property type="term" value="P:amino acid metabolic process"/>
    <property type="evidence" value="ECO:0007669"/>
    <property type="project" value="TreeGrafter"/>
</dbReference>
<sequence>MQGHEPPVLHIEVQLRNWLKISFKTTKTMAKRRNLMPLTLIMVVLCTCSNPFVHGGEWEPSWSSRAPEEVEAVAAIPCSGHGIAYLDGLVLNGIEPVCECNQCYGGSDCSKFLSDCALDVRRGNLYFLEPFWKQHAASSAILVSGWHRMGYTYNDGSYISELLVKQIRKIHDIVGNAVTDGRYIAFGTGSTQLLSASVHALSANSSLSPAKVVATTPYFPVSSILFPCIDLCLKSYIYRTQTQFFNSKDYSFEGDTSSWKNVSDSTTRFIEFVASPTNPDGKLTKGVLEGPNIRTIYDLAYYWPHFTPIPSPANEDVMLFTISKLTGHAGSRFGWAIIKDEAIYQKMLTYLELNTVGVSRDTQLRALKLLDVVLEEVDGRETIFQFAYTIMKDRWARLKQIISKSKHFSLQKHSSHYCTFFKRVRDPSPVKYFGFDFLTAHAWLKCEREQDMNCNEILDAAGINGYQGSVFGADNRYVRLSITGSQDDFEILINKLRNLVAKE</sequence>
<dbReference type="Pfam" id="PF04864">
    <property type="entry name" value="Alliinase_C"/>
    <property type="match status" value="1"/>
</dbReference>
<evidence type="ECO:0000256" key="3">
    <source>
        <dbReference type="ARBA" id="ARBA00011738"/>
    </source>
</evidence>
<evidence type="ECO:0000256" key="2">
    <source>
        <dbReference type="ARBA" id="ARBA00006312"/>
    </source>
</evidence>
<dbReference type="STRING" id="157652.A0A371GRQ7"/>
<evidence type="ECO:0000256" key="4">
    <source>
        <dbReference type="ARBA" id="ARBA00022576"/>
    </source>
</evidence>
<evidence type="ECO:0000256" key="5">
    <source>
        <dbReference type="ARBA" id="ARBA00022898"/>
    </source>
</evidence>
<feature type="domain" description="Alliinase EGF-like" evidence="6">
    <location>
        <begin position="61"/>
        <end position="116"/>
    </location>
</feature>
<keyword evidence="5" id="KW-0663">Pyridoxal phosphate</keyword>